<feature type="domain" description="Ketosynthase family 3 (KS3)" evidence="5">
    <location>
        <begin position="1"/>
        <end position="215"/>
    </location>
</feature>
<dbReference type="OMA" id="RICCHAP"/>
<dbReference type="PANTHER" id="PTHR43775">
    <property type="entry name" value="FATTY ACID SYNTHASE"/>
    <property type="match status" value="1"/>
</dbReference>
<dbReference type="Pfam" id="PF00109">
    <property type="entry name" value="ketoacyl-synt"/>
    <property type="match status" value="1"/>
</dbReference>
<sequence>EAAAVHPQQLFLLELCHGALAGALASRDAGVYVGISGSLGGALGADTAPGAYAGTGCSLAVAAGRVSFVFGLVGPSLPVDTACSASLVALHVGAAALGARECARCVVAGEGLLEAAVFEAFAAAGMLSPLGRCHAFDARADGYCRGEGGVAARLAFGPGTVDARAAAVRQDGASASLTAPNGTSQRRLLRVVLDRAAVAPASLEAHGTGTALGDP</sequence>
<dbReference type="OrthoDB" id="329835at2759"/>
<evidence type="ECO:0000256" key="2">
    <source>
        <dbReference type="ARBA" id="ARBA00022553"/>
    </source>
</evidence>
<dbReference type="InParanoid" id="F0YBH0"/>
<gene>
    <name evidence="6" type="ORF">AURANDRAFT_27389</name>
</gene>
<reference evidence="6 7" key="1">
    <citation type="journal article" date="2011" name="Proc. Natl. Acad. Sci. U.S.A.">
        <title>Niche of harmful alga Aureococcus anophagefferens revealed through ecogenomics.</title>
        <authorList>
            <person name="Gobler C.J."/>
            <person name="Berry D.L."/>
            <person name="Dyhrman S.T."/>
            <person name="Wilhelm S.W."/>
            <person name="Salamov A."/>
            <person name="Lobanov A.V."/>
            <person name="Zhang Y."/>
            <person name="Collier J.L."/>
            <person name="Wurch L.L."/>
            <person name="Kustka A.B."/>
            <person name="Dill B.D."/>
            <person name="Shah M."/>
            <person name="VerBerkmoes N.C."/>
            <person name="Kuo A."/>
            <person name="Terry A."/>
            <person name="Pangilinan J."/>
            <person name="Lindquist E.A."/>
            <person name="Lucas S."/>
            <person name="Paulsen I.T."/>
            <person name="Hattenrath-Lehmann T.K."/>
            <person name="Talmage S.C."/>
            <person name="Walker E.A."/>
            <person name="Koch F."/>
            <person name="Burson A.M."/>
            <person name="Marcoval M.A."/>
            <person name="Tang Y.Z."/>
            <person name="Lecleir G.R."/>
            <person name="Coyne K.J."/>
            <person name="Berg G.M."/>
            <person name="Bertrand E.M."/>
            <person name="Saito M.A."/>
            <person name="Gladyshev V.N."/>
            <person name="Grigoriev I.V."/>
        </authorList>
    </citation>
    <scope>NUCLEOTIDE SEQUENCE [LARGE SCALE GENOMIC DNA]</scope>
    <source>
        <strain evidence="7">CCMP 1984</strain>
    </source>
</reference>
<organism evidence="7">
    <name type="scientific">Aureococcus anophagefferens</name>
    <name type="common">Harmful bloom alga</name>
    <dbReference type="NCBI Taxonomy" id="44056"/>
    <lineage>
        <taxon>Eukaryota</taxon>
        <taxon>Sar</taxon>
        <taxon>Stramenopiles</taxon>
        <taxon>Ochrophyta</taxon>
        <taxon>Pelagophyceae</taxon>
        <taxon>Pelagomonadales</taxon>
        <taxon>Pelagomonadaceae</taxon>
        <taxon>Aureococcus</taxon>
    </lineage>
</organism>
<dbReference type="RefSeq" id="XP_009037656.1">
    <property type="nucleotide sequence ID" value="XM_009039408.1"/>
</dbReference>
<dbReference type="Pfam" id="PF02801">
    <property type="entry name" value="Ketoacyl-synt_C"/>
    <property type="match status" value="1"/>
</dbReference>
<dbReference type="InterPro" id="IPR014030">
    <property type="entry name" value="Ketoacyl_synth_N"/>
</dbReference>
<dbReference type="PANTHER" id="PTHR43775:SF37">
    <property type="entry name" value="SI:DKEY-61P9.11"/>
    <property type="match status" value="1"/>
</dbReference>
<evidence type="ECO:0000313" key="7">
    <source>
        <dbReference type="Proteomes" id="UP000002729"/>
    </source>
</evidence>
<dbReference type="GO" id="GO:0004312">
    <property type="term" value="F:fatty acid synthase activity"/>
    <property type="evidence" value="ECO:0007669"/>
    <property type="project" value="TreeGrafter"/>
</dbReference>
<feature type="non-terminal residue" evidence="6">
    <location>
        <position position="1"/>
    </location>
</feature>
<keyword evidence="2" id="KW-0597">Phosphoprotein</keyword>
<evidence type="ECO:0000256" key="3">
    <source>
        <dbReference type="ARBA" id="ARBA00022679"/>
    </source>
</evidence>
<dbReference type="GeneID" id="20220352"/>
<dbReference type="GO" id="GO:0004315">
    <property type="term" value="F:3-oxoacyl-[acyl-carrier-protein] synthase activity"/>
    <property type="evidence" value="ECO:0007669"/>
    <property type="project" value="InterPro"/>
</dbReference>
<dbReference type="eggNOG" id="KOG1202">
    <property type="taxonomic scope" value="Eukaryota"/>
</dbReference>
<dbReference type="InterPro" id="IPR014031">
    <property type="entry name" value="Ketoacyl_synth_C"/>
</dbReference>
<accession>F0YBH0</accession>
<dbReference type="PROSITE" id="PS00606">
    <property type="entry name" value="KS3_1"/>
    <property type="match status" value="1"/>
</dbReference>
<dbReference type="SUPFAM" id="SSF53901">
    <property type="entry name" value="Thiolase-like"/>
    <property type="match status" value="2"/>
</dbReference>
<evidence type="ECO:0000259" key="5">
    <source>
        <dbReference type="PROSITE" id="PS52004"/>
    </source>
</evidence>
<dbReference type="GO" id="GO:0006633">
    <property type="term" value="P:fatty acid biosynthetic process"/>
    <property type="evidence" value="ECO:0007669"/>
    <property type="project" value="InterPro"/>
</dbReference>
<dbReference type="EMBL" id="GL833130">
    <property type="protein sequence ID" value="EGB07661.1"/>
    <property type="molecule type" value="Genomic_DNA"/>
</dbReference>
<evidence type="ECO:0000256" key="4">
    <source>
        <dbReference type="SAM" id="SignalP"/>
    </source>
</evidence>
<evidence type="ECO:0000313" key="6">
    <source>
        <dbReference type="EMBL" id="EGB07661.1"/>
    </source>
</evidence>
<dbReference type="InterPro" id="IPR020841">
    <property type="entry name" value="PKS_Beta-ketoAc_synthase_dom"/>
</dbReference>
<proteinExistence type="predicted"/>
<dbReference type="InterPro" id="IPR050091">
    <property type="entry name" value="PKS_NRPS_Biosynth_Enz"/>
</dbReference>
<feature type="chain" id="PRO_5003261531" description="Ketosynthase family 3 (KS3) domain-containing protein" evidence="4">
    <location>
        <begin position="22"/>
        <end position="215"/>
    </location>
</feature>
<dbReference type="CDD" id="cd00833">
    <property type="entry name" value="PKS"/>
    <property type="match status" value="1"/>
</dbReference>
<dbReference type="InterPro" id="IPR018201">
    <property type="entry name" value="Ketoacyl_synth_AS"/>
</dbReference>
<name>F0YBH0_AURAN</name>
<dbReference type="AlphaFoldDB" id="F0YBH0"/>
<keyword evidence="3" id="KW-0808">Transferase</keyword>
<dbReference type="KEGG" id="aaf:AURANDRAFT_27389"/>
<dbReference type="Gene3D" id="3.40.47.10">
    <property type="match status" value="1"/>
</dbReference>
<evidence type="ECO:0000256" key="1">
    <source>
        <dbReference type="ARBA" id="ARBA00022450"/>
    </source>
</evidence>
<keyword evidence="7" id="KW-1185">Reference proteome</keyword>
<feature type="signal peptide" evidence="4">
    <location>
        <begin position="1"/>
        <end position="21"/>
    </location>
</feature>
<feature type="non-terminal residue" evidence="6">
    <location>
        <position position="215"/>
    </location>
</feature>
<keyword evidence="1" id="KW-0596">Phosphopantetheine</keyword>
<dbReference type="PROSITE" id="PS52004">
    <property type="entry name" value="KS3_2"/>
    <property type="match status" value="1"/>
</dbReference>
<dbReference type="SMART" id="SM00825">
    <property type="entry name" value="PKS_KS"/>
    <property type="match status" value="1"/>
</dbReference>
<protein>
    <recommendedName>
        <fullName evidence="5">Ketosynthase family 3 (KS3) domain-containing protein</fullName>
    </recommendedName>
</protein>
<dbReference type="Proteomes" id="UP000002729">
    <property type="component" value="Unassembled WGS sequence"/>
</dbReference>
<dbReference type="InterPro" id="IPR016039">
    <property type="entry name" value="Thiolase-like"/>
</dbReference>
<keyword evidence="4" id="KW-0732">Signal</keyword>